<dbReference type="Proteomes" id="UP001443914">
    <property type="component" value="Unassembled WGS sequence"/>
</dbReference>
<name>A0AAW1HDC9_SAPOF</name>
<feature type="chain" id="PRO_5043855904" description="Pectinesterase inhibitor domain-containing protein" evidence="1">
    <location>
        <begin position="22"/>
        <end position="173"/>
    </location>
</feature>
<dbReference type="InterPro" id="IPR006501">
    <property type="entry name" value="Pectinesterase_inhib_dom"/>
</dbReference>
<dbReference type="InterPro" id="IPR035513">
    <property type="entry name" value="Invertase/methylesterase_inhib"/>
</dbReference>
<feature type="signal peptide" evidence="1">
    <location>
        <begin position="1"/>
        <end position="21"/>
    </location>
</feature>
<dbReference type="SUPFAM" id="SSF101148">
    <property type="entry name" value="Plant invertase/pectin methylesterase inhibitor"/>
    <property type="match status" value="1"/>
</dbReference>
<keyword evidence="3" id="KW-1185">Reference proteome</keyword>
<reference evidence="2" key="1">
    <citation type="submission" date="2024-03" db="EMBL/GenBank/DDBJ databases">
        <title>WGS assembly of Saponaria officinalis var. Norfolk2.</title>
        <authorList>
            <person name="Jenkins J."/>
            <person name="Shu S."/>
            <person name="Grimwood J."/>
            <person name="Barry K."/>
            <person name="Goodstein D."/>
            <person name="Schmutz J."/>
            <person name="Leebens-Mack J."/>
            <person name="Osbourn A."/>
        </authorList>
    </citation>
    <scope>NUCLEOTIDE SEQUENCE [LARGE SCALE GENOMIC DNA]</scope>
    <source>
        <strain evidence="2">JIC</strain>
    </source>
</reference>
<accession>A0AAW1HDC9</accession>
<dbReference type="GO" id="GO:0004857">
    <property type="term" value="F:enzyme inhibitor activity"/>
    <property type="evidence" value="ECO:0007669"/>
    <property type="project" value="InterPro"/>
</dbReference>
<comment type="caution">
    <text evidence="2">The sequence shown here is derived from an EMBL/GenBank/DDBJ whole genome shotgun (WGS) entry which is preliminary data.</text>
</comment>
<sequence>MSFVASILIVLLAASVVQVKSNVLIDKQCGVTEAPSKCSKCANNKGASTTVDVIAAMLQCADDDAHTLFPVVRTIIYDGNASGSLKAAAGICQTSLVSVFDHGKQARLQSSQGTLKTAADSTSSALLDLQNCQSAFEAGSIPIPPPISSGLSNVEFDFYLAGQLLRYVIIHKI</sequence>
<organism evidence="2 3">
    <name type="scientific">Saponaria officinalis</name>
    <name type="common">Common soapwort</name>
    <name type="synonym">Lychnis saponaria</name>
    <dbReference type="NCBI Taxonomy" id="3572"/>
    <lineage>
        <taxon>Eukaryota</taxon>
        <taxon>Viridiplantae</taxon>
        <taxon>Streptophyta</taxon>
        <taxon>Embryophyta</taxon>
        <taxon>Tracheophyta</taxon>
        <taxon>Spermatophyta</taxon>
        <taxon>Magnoliopsida</taxon>
        <taxon>eudicotyledons</taxon>
        <taxon>Gunneridae</taxon>
        <taxon>Pentapetalae</taxon>
        <taxon>Caryophyllales</taxon>
        <taxon>Caryophyllaceae</taxon>
        <taxon>Caryophylleae</taxon>
        <taxon>Saponaria</taxon>
    </lineage>
</organism>
<gene>
    <name evidence="2" type="ORF">RND81_12G209600</name>
</gene>
<evidence type="ECO:0000313" key="2">
    <source>
        <dbReference type="EMBL" id="KAK9674080.1"/>
    </source>
</evidence>
<keyword evidence="1" id="KW-0732">Signal</keyword>
<protein>
    <recommendedName>
        <fullName evidence="4">Pectinesterase inhibitor domain-containing protein</fullName>
    </recommendedName>
</protein>
<dbReference type="AlphaFoldDB" id="A0AAW1HDC9"/>
<evidence type="ECO:0000256" key="1">
    <source>
        <dbReference type="SAM" id="SignalP"/>
    </source>
</evidence>
<dbReference type="NCBIfam" id="TIGR01614">
    <property type="entry name" value="PME_inhib"/>
    <property type="match status" value="1"/>
</dbReference>
<evidence type="ECO:0000313" key="3">
    <source>
        <dbReference type="Proteomes" id="UP001443914"/>
    </source>
</evidence>
<dbReference type="Gene3D" id="1.20.140.40">
    <property type="entry name" value="Invertase/pectin methylesterase inhibitor family protein"/>
    <property type="match status" value="1"/>
</dbReference>
<dbReference type="EMBL" id="JBDFQZ010000012">
    <property type="protein sequence ID" value="KAK9674080.1"/>
    <property type="molecule type" value="Genomic_DNA"/>
</dbReference>
<proteinExistence type="predicted"/>
<evidence type="ECO:0008006" key="4">
    <source>
        <dbReference type="Google" id="ProtNLM"/>
    </source>
</evidence>